<accession>A0A871RIH1</accession>
<proteinExistence type="inferred from homology"/>
<dbReference type="Pfam" id="PF04377">
    <property type="entry name" value="ATE_C"/>
    <property type="match status" value="1"/>
</dbReference>
<dbReference type="InterPro" id="IPR030700">
    <property type="entry name" value="N-end_Aminoacyl_Trfase"/>
</dbReference>
<name>A0A871RIH1_DEKBR</name>
<organism evidence="7 8">
    <name type="scientific">Dekkera bruxellensis</name>
    <name type="common">Brettanomyces custersii</name>
    <dbReference type="NCBI Taxonomy" id="5007"/>
    <lineage>
        <taxon>Eukaryota</taxon>
        <taxon>Fungi</taxon>
        <taxon>Dikarya</taxon>
        <taxon>Ascomycota</taxon>
        <taxon>Saccharomycotina</taxon>
        <taxon>Pichiomycetes</taxon>
        <taxon>Pichiales</taxon>
        <taxon>Pichiaceae</taxon>
        <taxon>Brettanomyces</taxon>
    </lineage>
</organism>
<dbReference type="GO" id="GO:0004057">
    <property type="term" value="F:arginyl-tRNA--protein transferase activity"/>
    <property type="evidence" value="ECO:0007669"/>
    <property type="project" value="UniProtKB-EC"/>
</dbReference>
<gene>
    <name evidence="7" type="ORF">BRETT_002895</name>
</gene>
<dbReference type="OrthoDB" id="74183at2759"/>
<dbReference type="RefSeq" id="XP_041139205.1">
    <property type="nucleotide sequence ID" value="XM_041281414.1"/>
</dbReference>
<protein>
    <recommendedName>
        <fullName evidence="2">arginyltransferase</fullName>
        <ecNumber evidence="2">2.3.2.8</ecNumber>
    </recommendedName>
</protein>
<keyword evidence="4" id="KW-0012">Acyltransferase</keyword>
<dbReference type="KEGG" id="bbrx:BRETT_002895"/>
<dbReference type="AlphaFoldDB" id="A0A871RIH1"/>
<evidence type="ECO:0000256" key="3">
    <source>
        <dbReference type="ARBA" id="ARBA00022679"/>
    </source>
</evidence>
<sequence>MSFDIIVTSSVSYIKSKDCGYCHSEKDPIESGYSLDSYRNEYKRQQVEELKKYPNNATIGFTIFLCSPQCYEQLMNRGFRRSGSFLYRPDLLRNCCRLYTIRTNLGFIKHPSKGQRHTINRFEKFIKDEDGKDIKKGKHVPGKPFNIKEHILNLEKDVNPSRFRTEICSTEFSKEKFALYKKYQTRVHKDKPEKVSVNSFKRFLCQTPFARQFSKHSEKYWSNLNTYWKSGTFERSRPDDILGPIHECYYLDDKLIAIGVLDILPHSLSSVYFIWDPDYAHLGLGNLSALHELVLTKMLGKEYYYMGYYINDCPKMNYKAKFGGEILDICKRKYVSLDQAASFVEQGRLAVFQDNDNKYSVNVPLNELEIDDSVIGQFDPDAVLTNVAEEIYGTNGGAFQKVAATVSKICLKLPALQVLNLEAYRQAEYWEDGEGLLSLPMVSPGLIPLWQMNEWIDDGIFKRLIRNVYLYDGDQSFERFDADKDWQKLREVFDLLRLLGPKVFEKPILFTI</sequence>
<dbReference type="Proteomes" id="UP000663131">
    <property type="component" value="Chromosome 9"/>
</dbReference>
<dbReference type="Pfam" id="PF04376">
    <property type="entry name" value="ATE_N"/>
    <property type="match status" value="1"/>
</dbReference>
<evidence type="ECO:0000313" key="8">
    <source>
        <dbReference type="Proteomes" id="UP000663131"/>
    </source>
</evidence>
<dbReference type="EC" id="2.3.2.8" evidence="2"/>
<evidence type="ECO:0000256" key="2">
    <source>
        <dbReference type="ARBA" id="ARBA00012025"/>
    </source>
</evidence>
<evidence type="ECO:0000256" key="4">
    <source>
        <dbReference type="ARBA" id="ARBA00023315"/>
    </source>
</evidence>
<comment type="similarity">
    <text evidence="1">Belongs to the R-transferase family.</text>
</comment>
<dbReference type="PANTHER" id="PTHR21367">
    <property type="entry name" value="ARGININE-TRNA-PROTEIN TRANSFERASE 1"/>
    <property type="match status" value="1"/>
</dbReference>
<evidence type="ECO:0000259" key="5">
    <source>
        <dbReference type="Pfam" id="PF04376"/>
    </source>
</evidence>
<dbReference type="GeneID" id="64574819"/>
<dbReference type="InterPro" id="IPR016181">
    <property type="entry name" value="Acyl_CoA_acyltransferase"/>
</dbReference>
<dbReference type="EMBL" id="CP063137">
    <property type="protein sequence ID" value="QOU22712.1"/>
    <property type="molecule type" value="Genomic_DNA"/>
</dbReference>
<feature type="domain" description="N-end aminoacyl transferase N-terminal" evidence="5">
    <location>
        <begin position="18"/>
        <end position="116"/>
    </location>
</feature>
<dbReference type="GO" id="GO:0005737">
    <property type="term" value="C:cytoplasm"/>
    <property type="evidence" value="ECO:0007669"/>
    <property type="project" value="TreeGrafter"/>
</dbReference>
<evidence type="ECO:0000259" key="6">
    <source>
        <dbReference type="Pfam" id="PF04377"/>
    </source>
</evidence>
<evidence type="ECO:0000313" key="7">
    <source>
        <dbReference type="EMBL" id="QOU22712.1"/>
    </source>
</evidence>
<feature type="domain" description="N-end rule aminoacyl transferase C-terminal" evidence="6">
    <location>
        <begin position="175"/>
        <end position="323"/>
    </location>
</feature>
<dbReference type="SUPFAM" id="SSF55729">
    <property type="entry name" value="Acyl-CoA N-acyltransferases (Nat)"/>
    <property type="match status" value="1"/>
</dbReference>
<keyword evidence="3" id="KW-0808">Transferase</keyword>
<dbReference type="InterPro" id="IPR007472">
    <property type="entry name" value="N-end_Aminoacyl_Trfase_C"/>
</dbReference>
<dbReference type="PANTHER" id="PTHR21367:SF1">
    <property type="entry name" value="ARGINYL-TRNA--PROTEIN TRANSFERASE 1"/>
    <property type="match status" value="1"/>
</dbReference>
<reference evidence="7" key="1">
    <citation type="submission" date="2020-10" db="EMBL/GenBank/DDBJ databases">
        <authorList>
            <person name="Palmer J.M."/>
        </authorList>
    </citation>
    <scope>NUCLEOTIDE SEQUENCE</scope>
    <source>
        <strain evidence="7">UCD 2041</strain>
    </source>
</reference>
<evidence type="ECO:0000256" key="1">
    <source>
        <dbReference type="ARBA" id="ARBA00009991"/>
    </source>
</evidence>
<dbReference type="InterPro" id="IPR007471">
    <property type="entry name" value="N-end_Aminoacyl_Trfase_N"/>
</dbReference>
<reference evidence="7" key="2">
    <citation type="journal article" name="BMC Genomics">
        <title>New genome assemblies reveal patterns of domestication and adaptation across Brettanomyces (Dekkera) species.</title>
        <authorList>
            <person name="Roach M.J."/>
            <person name="Borneman A.R."/>
        </authorList>
    </citation>
    <scope>NUCLEOTIDE SEQUENCE</scope>
    <source>
        <strain evidence="7">UCD 2041</strain>
    </source>
</reference>